<reference evidence="4" key="1">
    <citation type="submission" date="2024-06" db="EMBL/GenBank/DDBJ databases">
        <title>Multi-omics analyses provide insights into the biosynthesis of the anticancer antibiotic pleurotin in Hohenbuehelia grisea.</title>
        <authorList>
            <person name="Weaver J.A."/>
            <person name="Alberti F."/>
        </authorList>
    </citation>
    <scope>NUCLEOTIDE SEQUENCE [LARGE SCALE GENOMIC DNA]</scope>
    <source>
        <strain evidence="4">T-177</strain>
    </source>
</reference>
<feature type="region of interest" description="Disordered" evidence="1">
    <location>
        <begin position="1"/>
        <end position="41"/>
    </location>
</feature>
<dbReference type="EMBL" id="JASNQZ010000004">
    <property type="protein sequence ID" value="KAL0957983.1"/>
    <property type="molecule type" value="Genomic_DNA"/>
</dbReference>
<evidence type="ECO:0000256" key="1">
    <source>
        <dbReference type="SAM" id="MobiDB-lite"/>
    </source>
</evidence>
<organism evidence="3 4">
    <name type="scientific">Hohenbuehelia grisea</name>
    <dbReference type="NCBI Taxonomy" id="104357"/>
    <lineage>
        <taxon>Eukaryota</taxon>
        <taxon>Fungi</taxon>
        <taxon>Dikarya</taxon>
        <taxon>Basidiomycota</taxon>
        <taxon>Agaricomycotina</taxon>
        <taxon>Agaricomycetes</taxon>
        <taxon>Agaricomycetidae</taxon>
        <taxon>Agaricales</taxon>
        <taxon>Pleurotineae</taxon>
        <taxon>Pleurotaceae</taxon>
        <taxon>Hohenbuehelia</taxon>
    </lineage>
</organism>
<feature type="compositionally biased region" description="Basic and acidic residues" evidence="1">
    <location>
        <begin position="16"/>
        <end position="30"/>
    </location>
</feature>
<feature type="transmembrane region" description="Helical" evidence="2">
    <location>
        <begin position="116"/>
        <end position="137"/>
    </location>
</feature>
<feature type="transmembrane region" description="Helical" evidence="2">
    <location>
        <begin position="182"/>
        <end position="209"/>
    </location>
</feature>
<dbReference type="Proteomes" id="UP001556367">
    <property type="component" value="Unassembled WGS sequence"/>
</dbReference>
<feature type="transmembrane region" description="Helical" evidence="2">
    <location>
        <begin position="60"/>
        <end position="80"/>
    </location>
</feature>
<protein>
    <submittedName>
        <fullName evidence="3">Uncharacterized protein</fullName>
    </submittedName>
</protein>
<feature type="transmembrane region" description="Helical" evidence="2">
    <location>
        <begin position="149"/>
        <end position="170"/>
    </location>
</feature>
<keyword evidence="4" id="KW-1185">Reference proteome</keyword>
<keyword evidence="2" id="KW-0812">Transmembrane</keyword>
<evidence type="ECO:0000256" key="2">
    <source>
        <dbReference type="SAM" id="Phobius"/>
    </source>
</evidence>
<proteinExistence type="predicted"/>
<evidence type="ECO:0000313" key="3">
    <source>
        <dbReference type="EMBL" id="KAL0957983.1"/>
    </source>
</evidence>
<sequence>MDTSQPPAKKSSADILDEKGKVKPAAEKPPQRRPSLAPTAAPSMDTKYVNMLLAQDGIPLLHNIATSFFTWILLAGFVLFPGTFSKVREVDVDDSGSDGLSLVKAHLLRSVQHMSIFVIAWVCCGIGAFGMLFMWIRWRSNYIWIVNRIFLPGLLNSTTGVLSTLVNVYGSQDGKFTATSKMTLIVTGAAATINGILVFAYTTFGLGWVRWRHARQVGKEVVQMHNEGIVDRNKRKPSMRSAV</sequence>
<keyword evidence="2" id="KW-1133">Transmembrane helix</keyword>
<name>A0ABR3JRT0_9AGAR</name>
<comment type="caution">
    <text evidence="3">The sequence shown here is derived from an EMBL/GenBank/DDBJ whole genome shotgun (WGS) entry which is preliminary data.</text>
</comment>
<accession>A0ABR3JRT0</accession>
<keyword evidence="2" id="KW-0472">Membrane</keyword>
<evidence type="ECO:0000313" key="4">
    <source>
        <dbReference type="Proteomes" id="UP001556367"/>
    </source>
</evidence>
<gene>
    <name evidence="3" type="ORF">HGRIS_000160</name>
</gene>